<evidence type="ECO:0000313" key="2">
    <source>
        <dbReference type="EMBL" id="SAK80613.1"/>
    </source>
</evidence>
<protein>
    <submittedName>
        <fullName evidence="2">Uncharacterized protein</fullName>
    </submittedName>
</protein>
<proteinExistence type="predicted"/>
<evidence type="ECO:0000313" key="3">
    <source>
        <dbReference type="Proteomes" id="UP000054851"/>
    </source>
</evidence>
<sequence>MQPDDLEIGKDDQVCNIFRTRLFIDMTRTLHAMHGALAPVANRRTPVLTGHSPEENVCLRQSTDRQTV</sequence>
<feature type="region of interest" description="Disordered" evidence="1">
    <location>
        <begin position="45"/>
        <end position="68"/>
    </location>
</feature>
<reference evidence="2" key="1">
    <citation type="submission" date="2016-01" db="EMBL/GenBank/DDBJ databases">
        <authorList>
            <person name="Peeters C."/>
        </authorList>
    </citation>
    <scope>NUCLEOTIDE SEQUENCE</scope>
    <source>
        <strain evidence="2">LMG 29322</strain>
    </source>
</reference>
<feature type="compositionally biased region" description="Polar residues" evidence="1">
    <location>
        <begin position="59"/>
        <end position="68"/>
    </location>
</feature>
<organism evidence="2 3">
    <name type="scientific">Caballeronia hypogeia</name>
    <dbReference type="NCBI Taxonomy" id="1777140"/>
    <lineage>
        <taxon>Bacteria</taxon>
        <taxon>Pseudomonadati</taxon>
        <taxon>Pseudomonadota</taxon>
        <taxon>Betaproteobacteria</taxon>
        <taxon>Burkholderiales</taxon>
        <taxon>Burkholderiaceae</taxon>
        <taxon>Caballeronia</taxon>
    </lineage>
</organism>
<dbReference type="EMBL" id="FCOA02000021">
    <property type="protein sequence ID" value="SAK80613.1"/>
    <property type="molecule type" value="Genomic_DNA"/>
</dbReference>
<gene>
    <name evidence="2" type="ORF">AWB79_05216</name>
</gene>
<keyword evidence="3" id="KW-1185">Reference proteome</keyword>
<dbReference type="AlphaFoldDB" id="A0A158CE08"/>
<dbReference type="Proteomes" id="UP000054851">
    <property type="component" value="Unassembled WGS sequence"/>
</dbReference>
<accession>A0A158CE08</accession>
<dbReference type="STRING" id="1777140.AWB79_05216"/>
<name>A0A158CE08_9BURK</name>
<comment type="caution">
    <text evidence="2">The sequence shown here is derived from an EMBL/GenBank/DDBJ whole genome shotgun (WGS) entry which is preliminary data.</text>
</comment>
<evidence type="ECO:0000256" key="1">
    <source>
        <dbReference type="SAM" id="MobiDB-lite"/>
    </source>
</evidence>